<dbReference type="InParanoid" id="G3JGT3"/>
<dbReference type="EMBL" id="JH126401">
    <property type="protein sequence ID" value="EGX92447.1"/>
    <property type="molecule type" value="Genomic_DNA"/>
</dbReference>
<name>G3JGT3_CORMM</name>
<gene>
    <name evidence="1" type="ORF">CCM_03820</name>
</gene>
<dbReference type="VEuPathDB" id="FungiDB:CCM_03820"/>
<dbReference type="AlphaFoldDB" id="G3JGT3"/>
<accession>G3JGT3</accession>
<protein>
    <submittedName>
        <fullName evidence="1">Uncharacterized protein</fullName>
    </submittedName>
</protein>
<dbReference type="Proteomes" id="UP000001610">
    <property type="component" value="Unassembled WGS sequence"/>
</dbReference>
<dbReference type="GeneID" id="18165843"/>
<dbReference type="RefSeq" id="XP_006669031.1">
    <property type="nucleotide sequence ID" value="XM_006668968.1"/>
</dbReference>
<keyword evidence="2" id="KW-1185">Reference proteome</keyword>
<evidence type="ECO:0000313" key="2">
    <source>
        <dbReference type="Proteomes" id="UP000001610"/>
    </source>
</evidence>
<reference evidence="1 2" key="1">
    <citation type="journal article" date="2011" name="Genome Biol.">
        <title>Genome sequence of the insect pathogenic fungus Cordyceps militaris, a valued traditional Chinese medicine.</title>
        <authorList>
            <person name="Zheng P."/>
            <person name="Xia Y."/>
            <person name="Xiao G."/>
            <person name="Xiong C."/>
            <person name="Hu X."/>
            <person name="Zhang S."/>
            <person name="Zheng H."/>
            <person name="Huang Y."/>
            <person name="Zhou Y."/>
            <person name="Wang S."/>
            <person name="Zhao G.P."/>
            <person name="Liu X."/>
            <person name="St Leger R.J."/>
            <person name="Wang C."/>
        </authorList>
    </citation>
    <scope>NUCLEOTIDE SEQUENCE [LARGE SCALE GENOMIC DNA]</scope>
    <source>
        <strain evidence="1 2">CM01</strain>
    </source>
</reference>
<evidence type="ECO:0000313" key="1">
    <source>
        <dbReference type="EMBL" id="EGX92447.1"/>
    </source>
</evidence>
<dbReference type="KEGG" id="cmt:CCM_03820"/>
<proteinExistence type="predicted"/>
<sequence>MKDSKRRFGEEAEREASPTLIYLVVTFHGRRSFPNNPKEHNGAISITSLFHWEGKYEEDLGTCTSILPSTMNIQHDHPVCVYQAVGQDADTVRKLTDDSAIPLASPFSKLTKV</sequence>
<dbReference type="HOGENOM" id="CLU_2133390_0_0_1"/>
<organism evidence="1 2">
    <name type="scientific">Cordyceps militaris (strain CM01)</name>
    <name type="common">Caterpillar fungus</name>
    <dbReference type="NCBI Taxonomy" id="983644"/>
    <lineage>
        <taxon>Eukaryota</taxon>
        <taxon>Fungi</taxon>
        <taxon>Dikarya</taxon>
        <taxon>Ascomycota</taxon>
        <taxon>Pezizomycotina</taxon>
        <taxon>Sordariomycetes</taxon>
        <taxon>Hypocreomycetidae</taxon>
        <taxon>Hypocreales</taxon>
        <taxon>Cordycipitaceae</taxon>
        <taxon>Cordyceps</taxon>
    </lineage>
</organism>